<evidence type="ECO:0000256" key="11">
    <source>
        <dbReference type="RuleBase" id="RU364063"/>
    </source>
</evidence>
<dbReference type="FunFam" id="3.40.50.300:FF:000014">
    <property type="entry name" value="DNA polymerase III subunit gamma/tau"/>
    <property type="match status" value="1"/>
</dbReference>
<evidence type="ECO:0000256" key="3">
    <source>
        <dbReference type="ARBA" id="ARBA00022695"/>
    </source>
</evidence>
<evidence type="ECO:0000256" key="9">
    <source>
        <dbReference type="ARBA" id="ARBA00022932"/>
    </source>
</evidence>
<dbReference type="SUPFAM" id="SSF48019">
    <property type="entry name" value="post-AAA+ oligomerization domain-like"/>
    <property type="match status" value="1"/>
</dbReference>
<evidence type="ECO:0000256" key="10">
    <source>
        <dbReference type="ARBA" id="ARBA00049244"/>
    </source>
</evidence>
<evidence type="ECO:0000256" key="1">
    <source>
        <dbReference type="ARBA" id="ARBA00006360"/>
    </source>
</evidence>
<dbReference type="InterPro" id="IPR021029">
    <property type="entry name" value="DNA_pol_III_tau_dom-5"/>
</dbReference>
<dbReference type="OrthoDB" id="9810148at2"/>
<dbReference type="PANTHER" id="PTHR11669">
    <property type="entry name" value="REPLICATION FACTOR C / DNA POLYMERASE III GAMMA-TAU SUBUNIT"/>
    <property type="match status" value="1"/>
</dbReference>
<comment type="catalytic activity">
    <reaction evidence="10 11">
        <text>DNA(n) + a 2'-deoxyribonucleoside 5'-triphosphate = DNA(n+1) + diphosphate</text>
        <dbReference type="Rhea" id="RHEA:22508"/>
        <dbReference type="Rhea" id="RHEA-COMP:17339"/>
        <dbReference type="Rhea" id="RHEA-COMP:17340"/>
        <dbReference type="ChEBI" id="CHEBI:33019"/>
        <dbReference type="ChEBI" id="CHEBI:61560"/>
        <dbReference type="ChEBI" id="CHEBI:173112"/>
        <dbReference type="EC" id="2.7.7.7"/>
    </reaction>
</comment>
<dbReference type="Gene3D" id="1.20.272.10">
    <property type="match status" value="1"/>
</dbReference>
<comment type="subunit">
    <text evidence="11">DNA polymerase III contains a core (composed of alpha, epsilon and theta chains) that associates with a tau subunit. This core dimerizes to form the POLIII' complex. PolIII' associates with the gamma complex (composed of gamma, delta, delta', psi and chi chains) and with the beta chain to form the complete DNA polymerase III complex.</text>
</comment>
<dbReference type="InterPro" id="IPR012763">
    <property type="entry name" value="DNA_pol_III_sug/sutau_N"/>
</dbReference>
<evidence type="ECO:0000256" key="6">
    <source>
        <dbReference type="ARBA" id="ARBA00022741"/>
    </source>
</evidence>
<accession>A0A1A7NQG6</accession>
<comment type="similarity">
    <text evidence="1 11">Belongs to the DnaX/STICHEL family.</text>
</comment>
<evidence type="ECO:0000256" key="2">
    <source>
        <dbReference type="ARBA" id="ARBA00022679"/>
    </source>
</evidence>
<keyword evidence="9 11" id="KW-0239">DNA-directed DNA polymerase</keyword>
<dbReference type="FunFam" id="1.10.8.60:FF:000013">
    <property type="entry name" value="DNA polymerase III subunit gamma/tau"/>
    <property type="match status" value="1"/>
</dbReference>
<dbReference type="NCBIfam" id="TIGR02397">
    <property type="entry name" value="dnaX_nterm"/>
    <property type="match status" value="1"/>
</dbReference>
<keyword evidence="8 11" id="KW-0067">ATP-binding</keyword>
<comment type="caution">
    <text evidence="14">The sequence shown here is derived from an EMBL/GenBank/DDBJ whole genome shotgun (WGS) entry which is preliminary data.</text>
</comment>
<proteinExistence type="inferred from homology"/>
<reference evidence="14 15" key="1">
    <citation type="submission" date="2014-11" db="EMBL/GenBank/DDBJ databases">
        <title>Pan-genome of Gallibacterium spp.</title>
        <authorList>
            <person name="Kudirkiene E."/>
            <person name="Bojesen A.M."/>
        </authorList>
    </citation>
    <scope>NUCLEOTIDE SEQUENCE [LARGE SCALE GENOMIC DNA]</scope>
    <source>
        <strain evidence="14 15">F151</strain>
    </source>
</reference>
<sequence length="733" mass="81777">MSYQVLARKWRPNRFSEVIGQDHVITALSNGLNSQRLHHAYLFSGTRGVGKTSIARLFAKGLNCETGITAEPCGECENCRAIKEGNFIDLIEIDAASRTKVEDTRELLDNVQYKPVRGRFKIYLIDEVHMLSRHSFNALLKTLEEPPEYVKFLLATTDPQKLPITVLSRCIQFHLKALDTDVIAEHLGKLLAQEKISYQIPALNKLAQAAQGSVRDALSLTDQAIALSNGNITTTTVNAMLGLLDSDKSIALLSAISQADGEAAMQVLHEIAQQGIDWERVLQDIAETLHQIAMLQLLPPKGQSVDSSLALLAKTISAEDIQFYYQLMLNGRKELAYSPEAKTGVEMTILRALAFHPKRFAFAQPVTNQTVTANEIKQSQPTSVIQSEQKPSSSVENKPQLIKPEVVIHTEAKTTVATAVEEPKPEQKVTPDVRSSALLSSDILQQVASLEQGKPAHIAVEDKQPTSISEKKKVSVNEANITATTSTAINFDKSATTITPEQQVTVQTQVNTSENVTPTHVTESHQATEQAPLSRLLQDDNAPVIETTEDTEIETTGILNEDYHWSWSDPTIDQQQQAMRPSDIKKALLEKYTPEVVEKVVERANERSQWSADIEKLELAGGSKRILLNSVVLEKDEHFMRLGVRPESFLLAKYLDLSFINKAFQDFYGRKIKIELEEYTGPEVTPYEIRGEIYQQMVEEAQQKLQQDQKLNQFMQQFAAKIDLDSVRPTGKE</sequence>
<dbReference type="CDD" id="cd18137">
    <property type="entry name" value="HLD_clamp_pol_III_gamma_tau"/>
    <property type="match status" value="1"/>
</dbReference>
<keyword evidence="5" id="KW-0479">Metal-binding</keyword>
<dbReference type="PATRIC" id="fig|505345.7.peg.1004"/>
<gene>
    <name evidence="11" type="primary">dnaX</name>
    <name evidence="14" type="ORF">QV01_05060</name>
</gene>
<dbReference type="Gene3D" id="1.10.8.60">
    <property type="match status" value="1"/>
</dbReference>
<evidence type="ECO:0000256" key="5">
    <source>
        <dbReference type="ARBA" id="ARBA00022723"/>
    </source>
</evidence>
<dbReference type="AlphaFoldDB" id="A0A1A7NQG6"/>
<evidence type="ECO:0000313" key="14">
    <source>
        <dbReference type="EMBL" id="OBW92447.1"/>
    </source>
</evidence>
<feature type="region of interest" description="Disordered" evidence="12">
    <location>
        <begin position="378"/>
        <end position="397"/>
    </location>
</feature>
<dbReference type="Pfam" id="PF12169">
    <property type="entry name" value="DNA_pol3_gamma3"/>
    <property type="match status" value="1"/>
</dbReference>
<dbReference type="Pfam" id="PF22608">
    <property type="entry name" value="DNAX_ATPase_lid"/>
    <property type="match status" value="1"/>
</dbReference>
<dbReference type="NCBIfam" id="NF005942">
    <property type="entry name" value="PRK07994.1"/>
    <property type="match status" value="1"/>
</dbReference>
<dbReference type="InterPro" id="IPR050238">
    <property type="entry name" value="DNA_Rep/Repair_Clamp_Loader"/>
</dbReference>
<dbReference type="InterPro" id="IPR022754">
    <property type="entry name" value="DNA_pol_III_gamma-3"/>
</dbReference>
<dbReference type="InterPro" id="IPR003593">
    <property type="entry name" value="AAA+_ATPase"/>
</dbReference>
<evidence type="ECO:0000259" key="13">
    <source>
        <dbReference type="SMART" id="SM00382"/>
    </source>
</evidence>
<feature type="domain" description="AAA+ ATPase" evidence="13">
    <location>
        <begin position="37"/>
        <end position="178"/>
    </location>
</feature>
<evidence type="ECO:0000256" key="12">
    <source>
        <dbReference type="SAM" id="MobiDB-lite"/>
    </source>
</evidence>
<keyword evidence="4 11" id="KW-0235">DNA replication</keyword>
<evidence type="ECO:0000313" key="15">
    <source>
        <dbReference type="Proteomes" id="UP000243558"/>
    </source>
</evidence>
<keyword evidence="15" id="KW-1185">Reference proteome</keyword>
<dbReference type="NCBIfam" id="NF004046">
    <property type="entry name" value="PRK05563.1"/>
    <property type="match status" value="1"/>
</dbReference>
<dbReference type="GO" id="GO:0009360">
    <property type="term" value="C:DNA polymerase III complex"/>
    <property type="evidence" value="ECO:0007669"/>
    <property type="project" value="InterPro"/>
</dbReference>
<protein>
    <recommendedName>
        <fullName evidence="11">DNA polymerase III subunit gamma/tau</fullName>
        <ecNumber evidence="11">2.7.7.7</ecNumber>
    </recommendedName>
</protein>
<dbReference type="InterPro" id="IPR038249">
    <property type="entry name" value="PolIII_tau_V_sf"/>
</dbReference>
<keyword evidence="7" id="KW-0862">Zinc</keyword>
<dbReference type="SUPFAM" id="SSF52540">
    <property type="entry name" value="P-loop containing nucleoside triphosphate hydrolases"/>
    <property type="match status" value="1"/>
</dbReference>
<dbReference type="CDD" id="cd00009">
    <property type="entry name" value="AAA"/>
    <property type="match status" value="1"/>
</dbReference>
<dbReference type="GO" id="GO:0005524">
    <property type="term" value="F:ATP binding"/>
    <property type="evidence" value="ECO:0007669"/>
    <property type="project" value="UniProtKB-KW"/>
</dbReference>
<dbReference type="Proteomes" id="UP000243558">
    <property type="component" value="Unassembled WGS sequence"/>
</dbReference>
<evidence type="ECO:0000256" key="7">
    <source>
        <dbReference type="ARBA" id="ARBA00022833"/>
    </source>
</evidence>
<dbReference type="InterPro" id="IPR045085">
    <property type="entry name" value="HLD_clamp_pol_III_gamma_tau"/>
</dbReference>
<dbReference type="PANTHER" id="PTHR11669:SF0">
    <property type="entry name" value="PROTEIN STICHEL-LIKE 2"/>
    <property type="match status" value="1"/>
</dbReference>
<dbReference type="RefSeq" id="WP_065239168.1">
    <property type="nucleotide sequence ID" value="NZ_JTJM01000019.1"/>
</dbReference>
<evidence type="ECO:0000256" key="8">
    <source>
        <dbReference type="ARBA" id="ARBA00022840"/>
    </source>
</evidence>
<dbReference type="GO" id="GO:0003887">
    <property type="term" value="F:DNA-directed DNA polymerase activity"/>
    <property type="evidence" value="ECO:0007669"/>
    <property type="project" value="UniProtKB-KW"/>
</dbReference>
<keyword evidence="2 11" id="KW-0808">Transferase</keyword>
<dbReference type="GO" id="GO:0003677">
    <property type="term" value="F:DNA binding"/>
    <property type="evidence" value="ECO:0007669"/>
    <property type="project" value="InterPro"/>
</dbReference>
<keyword evidence="6 11" id="KW-0547">Nucleotide-binding</keyword>
<name>A0A1A7NQG6_9PAST</name>
<dbReference type="GO" id="GO:0006261">
    <property type="term" value="P:DNA-templated DNA replication"/>
    <property type="evidence" value="ECO:0007669"/>
    <property type="project" value="TreeGrafter"/>
</dbReference>
<dbReference type="InterPro" id="IPR008921">
    <property type="entry name" value="DNA_pol3_clamp-load_cplx_C"/>
</dbReference>
<comment type="function">
    <text evidence="11">DNA polymerase III is a complex, multichain enzyme responsible for most of the replicative synthesis in bacteria. This DNA polymerase also exhibits 3' to 5' exonuclease activity.</text>
</comment>
<evidence type="ECO:0000256" key="4">
    <source>
        <dbReference type="ARBA" id="ARBA00022705"/>
    </source>
</evidence>
<dbReference type="SMART" id="SM00382">
    <property type="entry name" value="AAA"/>
    <property type="match status" value="1"/>
</dbReference>
<dbReference type="Gene3D" id="3.40.50.300">
    <property type="entry name" value="P-loop containing nucleotide triphosphate hydrolases"/>
    <property type="match status" value="1"/>
</dbReference>
<organism evidence="14 15">
    <name type="scientific">Gallibacterium genomosp. 3</name>
    <dbReference type="NCBI Taxonomy" id="505345"/>
    <lineage>
        <taxon>Bacteria</taxon>
        <taxon>Pseudomonadati</taxon>
        <taxon>Pseudomonadota</taxon>
        <taxon>Gammaproteobacteria</taxon>
        <taxon>Pasteurellales</taxon>
        <taxon>Pasteurellaceae</taxon>
        <taxon>Gallibacterium</taxon>
    </lineage>
</organism>
<dbReference type="Pfam" id="PF12170">
    <property type="entry name" value="DNA_pol3_tau_5"/>
    <property type="match status" value="1"/>
</dbReference>
<dbReference type="FunFam" id="1.20.272.10:FF:000003">
    <property type="entry name" value="DNA polymerase III subunit gamma/tau"/>
    <property type="match status" value="1"/>
</dbReference>
<dbReference type="EC" id="2.7.7.7" evidence="11"/>
<dbReference type="EMBL" id="JTJM01000019">
    <property type="protein sequence ID" value="OBW92447.1"/>
    <property type="molecule type" value="Genomic_DNA"/>
</dbReference>
<dbReference type="InterPro" id="IPR027417">
    <property type="entry name" value="P-loop_NTPase"/>
</dbReference>
<dbReference type="Pfam" id="PF13177">
    <property type="entry name" value="DNA_pol3_delta2"/>
    <property type="match status" value="1"/>
</dbReference>
<keyword evidence="3 11" id="KW-0548">Nucleotidyltransferase</keyword>
<dbReference type="GO" id="GO:0046872">
    <property type="term" value="F:metal ion binding"/>
    <property type="evidence" value="ECO:0007669"/>
    <property type="project" value="UniProtKB-KW"/>
</dbReference>
<dbReference type="Gene3D" id="3.30.300.150">
    <property type="entry name" value="DNA polymerase III, tau subunit, domain V"/>
    <property type="match status" value="1"/>
</dbReference>